<proteinExistence type="predicted"/>
<dbReference type="Proteomes" id="UP001261624">
    <property type="component" value="Unassembled WGS sequence"/>
</dbReference>
<accession>A0ABU3E206</accession>
<dbReference type="InterPro" id="IPR036691">
    <property type="entry name" value="Endo/exonu/phosph_ase_sf"/>
</dbReference>
<organism evidence="1 2">
    <name type="scientific">Autumnicola patrickiae</name>
    <dbReference type="NCBI Taxonomy" id="3075591"/>
    <lineage>
        <taxon>Bacteria</taxon>
        <taxon>Pseudomonadati</taxon>
        <taxon>Bacteroidota</taxon>
        <taxon>Flavobacteriia</taxon>
        <taxon>Flavobacteriales</taxon>
        <taxon>Flavobacteriaceae</taxon>
        <taxon>Autumnicola</taxon>
    </lineage>
</organism>
<evidence type="ECO:0008006" key="3">
    <source>
        <dbReference type="Google" id="ProtNLM"/>
    </source>
</evidence>
<gene>
    <name evidence="1" type="ORF">RM549_09235</name>
</gene>
<dbReference type="Gene3D" id="3.60.10.10">
    <property type="entry name" value="Endonuclease/exonuclease/phosphatase"/>
    <property type="match status" value="1"/>
</dbReference>
<comment type="caution">
    <text evidence="1">The sequence shown here is derived from an EMBL/GenBank/DDBJ whole genome shotgun (WGS) entry which is preliminary data.</text>
</comment>
<dbReference type="RefSeq" id="WP_311684009.1">
    <property type="nucleotide sequence ID" value="NZ_JAVRHM010000009.1"/>
</dbReference>
<name>A0ABU3E206_9FLAO</name>
<sequence length="151" mass="16779">MNLNNFKSFSKILFTIIFLFAGSNFLLAQVKICSWNLQNLGKSKSDFEIEIMAQTIKNFDVVAIQEVVAGYGGPQAVARLVDELNRTGAKWNYQISEATESTPYATERYAFLWKTSNVQSVGRASLIKTMLRRSIGSLSLEALGTTGKNLL</sequence>
<keyword evidence="2" id="KW-1185">Reference proteome</keyword>
<evidence type="ECO:0000313" key="2">
    <source>
        <dbReference type="Proteomes" id="UP001261624"/>
    </source>
</evidence>
<dbReference type="EMBL" id="JAVRHM010000009">
    <property type="protein sequence ID" value="MDT0689965.1"/>
    <property type="molecule type" value="Genomic_DNA"/>
</dbReference>
<evidence type="ECO:0000313" key="1">
    <source>
        <dbReference type="EMBL" id="MDT0689965.1"/>
    </source>
</evidence>
<dbReference type="SUPFAM" id="SSF56219">
    <property type="entry name" value="DNase I-like"/>
    <property type="match status" value="1"/>
</dbReference>
<dbReference type="PANTHER" id="PTHR11371:SF31">
    <property type="entry name" value="EXTRACELLULAR NUCLEASE"/>
    <property type="match status" value="1"/>
</dbReference>
<dbReference type="PANTHER" id="PTHR11371">
    <property type="entry name" value="DEOXYRIBONUCLEASE"/>
    <property type="match status" value="1"/>
</dbReference>
<protein>
    <recommendedName>
        <fullName evidence="3">Endonuclease/exonuclease/phosphatase domain-containing protein</fullName>
    </recommendedName>
</protein>
<reference evidence="1 2" key="1">
    <citation type="submission" date="2023-09" db="EMBL/GenBank/DDBJ databases">
        <authorList>
            <person name="Rey-Velasco X."/>
        </authorList>
    </citation>
    <scope>NUCLEOTIDE SEQUENCE [LARGE SCALE GENOMIC DNA]</scope>
    <source>
        <strain evidence="1 2">F188</strain>
    </source>
</reference>